<evidence type="ECO:0000256" key="3">
    <source>
        <dbReference type="ARBA" id="ARBA00006171"/>
    </source>
</evidence>
<dbReference type="AlphaFoldDB" id="A0A7T3RCJ6"/>
<dbReference type="EC" id="3.1.3.18" evidence="4"/>
<dbReference type="EMBL" id="CP064936">
    <property type="protein sequence ID" value="QQA00633.1"/>
    <property type="molecule type" value="Genomic_DNA"/>
</dbReference>
<keyword evidence="6" id="KW-1185">Reference proteome</keyword>
<name>A0A7T3RCJ6_9SPIR</name>
<dbReference type="Proteomes" id="UP000595224">
    <property type="component" value="Chromosome"/>
</dbReference>
<dbReference type="InterPro" id="IPR041492">
    <property type="entry name" value="HAD_2"/>
</dbReference>
<protein>
    <recommendedName>
        <fullName evidence="4">phosphoglycolate phosphatase</fullName>
        <ecNumber evidence="4">3.1.3.18</ecNumber>
    </recommendedName>
</protein>
<comment type="pathway">
    <text evidence="2">Organic acid metabolism; glycolate biosynthesis; glycolate from 2-phosphoglycolate: step 1/1.</text>
</comment>
<evidence type="ECO:0000313" key="5">
    <source>
        <dbReference type="EMBL" id="QQA00633.1"/>
    </source>
</evidence>
<dbReference type="InterPro" id="IPR006439">
    <property type="entry name" value="HAD-SF_hydro_IA"/>
</dbReference>
<organism evidence="5 6">
    <name type="scientific">Treponema peruense</name>
    <dbReference type="NCBI Taxonomy" id="2787628"/>
    <lineage>
        <taxon>Bacteria</taxon>
        <taxon>Pseudomonadati</taxon>
        <taxon>Spirochaetota</taxon>
        <taxon>Spirochaetia</taxon>
        <taxon>Spirochaetales</taxon>
        <taxon>Treponemataceae</taxon>
        <taxon>Treponema</taxon>
    </lineage>
</organism>
<dbReference type="Gene3D" id="3.40.50.1000">
    <property type="entry name" value="HAD superfamily/HAD-like"/>
    <property type="match status" value="1"/>
</dbReference>
<dbReference type="CDD" id="cd01427">
    <property type="entry name" value="HAD_like"/>
    <property type="match status" value="1"/>
</dbReference>
<dbReference type="InterPro" id="IPR036412">
    <property type="entry name" value="HAD-like_sf"/>
</dbReference>
<comment type="catalytic activity">
    <reaction evidence="1">
        <text>2-phosphoglycolate + H2O = glycolate + phosphate</text>
        <dbReference type="Rhea" id="RHEA:14369"/>
        <dbReference type="ChEBI" id="CHEBI:15377"/>
        <dbReference type="ChEBI" id="CHEBI:29805"/>
        <dbReference type="ChEBI" id="CHEBI:43474"/>
        <dbReference type="ChEBI" id="CHEBI:58033"/>
        <dbReference type="EC" id="3.1.3.18"/>
    </reaction>
</comment>
<dbReference type="RefSeq" id="WP_177528275.1">
    <property type="nucleotide sequence ID" value="NZ_CBCSHE010000014.1"/>
</dbReference>
<sequence>MCNKKFDGLILDIDGTIWNTTGIVSVAWNKAIDISGYKVKKVNAQILQKEFGKTMNVIAQDLWPELSDSDRDILLSHCCTEEQIALRNNELDICYSGVIDSIKKISLALNVYIVSNCQNGYIELMLEKTGLSDYVKDFECYGRTGKGKAENILMLAARNSVKNPVYVGDTQGDCDACLQISVPFIWASYGFGTASTYIEKISSFPELQSVLGL</sequence>
<comment type="similarity">
    <text evidence="3">Belongs to the HAD-like hydrolase superfamily. CbbY/CbbZ/Gph/YieH family.</text>
</comment>
<dbReference type="InterPro" id="IPR023198">
    <property type="entry name" value="PGP-like_dom2"/>
</dbReference>
<dbReference type="SFLD" id="SFLDS00003">
    <property type="entry name" value="Haloacid_Dehalogenase"/>
    <property type="match status" value="1"/>
</dbReference>
<dbReference type="GO" id="GO:0006281">
    <property type="term" value="P:DNA repair"/>
    <property type="evidence" value="ECO:0007669"/>
    <property type="project" value="TreeGrafter"/>
</dbReference>
<gene>
    <name evidence="5" type="ORF">IWA51_10235</name>
</gene>
<dbReference type="GO" id="GO:0008967">
    <property type="term" value="F:phosphoglycolate phosphatase activity"/>
    <property type="evidence" value="ECO:0007669"/>
    <property type="project" value="UniProtKB-EC"/>
</dbReference>
<reference evidence="5 6" key="1">
    <citation type="submission" date="2020-11" db="EMBL/GenBank/DDBJ databases">
        <title>Treponema Peruensis nv. sp., first commensal Treponema isolated from human feces.</title>
        <authorList>
            <person name="Belkhou C."/>
            <person name="Raes J."/>
        </authorList>
    </citation>
    <scope>NUCLEOTIDE SEQUENCE [LARGE SCALE GENOMIC DNA]</scope>
    <source>
        <strain evidence="5 6">RCC2812</strain>
    </source>
</reference>
<dbReference type="SFLD" id="SFLDG01129">
    <property type="entry name" value="C1.5:_HAD__Beta-PGM__Phosphata"/>
    <property type="match status" value="1"/>
</dbReference>
<evidence type="ECO:0000256" key="2">
    <source>
        <dbReference type="ARBA" id="ARBA00004818"/>
    </source>
</evidence>
<dbReference type="PANTHER" id="PTHR43434:SF1">
    <property type="entry name" value="PHOSPHOGLYCOLATE PHOSPHATASE"/>
    <property type="match status" value="1"/>
</dbReference>
<dbReference type="KEGG" id="tper:IWA51_10235"/>
<dbReference type="PANTHER" id="PTHR43434">
    <property type="entry name" value="PHOSPHOGLYCOLATE PHOSPHATASE"/>
    <property type="match status" value="1"/>
</dbReference>
<dbReference type="Gene3D" id="1.10.150.240">
    <property type="entry name" value="Putative phosphatase, domain 2"/>
    <property type="match status" value="1"/>
</dbReference>
<evidence type="ECO:0000313" key="6">
    <source>
        <dbReference type="Proteomes" id="UP000595224"/>
    </source>
</evidence>
<proteinExistence type="inferred from homology"/>
<dbReference type="NCBIfam" id="TIGR01549">
    <property type="entry name" value="HAD-SF-IA-v1"/>
    <property type="match status" value="1"/>
</dbReference>
<dbReference type="InterPro" id="IPR050155">
    <property type="entry name" value="HAD-like_hydrolase_sf"/>
</dbReference>
<evidence type="ECO:0000256" key="4">
    <source>
        <dbReference type="ARBA" id="ARBA00013078"/>
    </source>
</evidence>
<accession>A0A7T3RCJ6</accession>
<dbReference type="Pfam" id="PF13419">
    <property type="entry name" value="HAD_2"/>
    <property type="match status" value="1"/>
</dbReference>
<dbReference type="SUPFAM" id="SSF56784">
    <property type="entry name" value="HAD-like"/>
    <property type="match status" value="1"/>
</dbReference>
<dbReference type="InterPro" id="IPR023214">
    <property type="entry name" value="HAD_sf"/>
</dbReference>
<keyword evidence="5" id="KW-0378">Hydrolase</keyword>
<evidence type="ECO:0000256" key="1">
    <source>
        <dbReference type="ARBA" id="ARBA00000830"/>
    </source>
</evidence>